<dbReference type="EMBL" id="JALPRY010000007">
    <property type="protein sequence ID" value="MCK8779516.1"/>
    <property type="molecule type" value="Genomic_DNA"/>
</dbReference>
<organism evidence="3 4">
    <name type="scientific">Neorhizobium turbinariae</name>
    <dbReference type="NCBI Taxonomy" id="2937795"/>
    <lineage>
        <taxon>Bacteria</taxon>
        <taxon>Pseudomonadati</taxon>
        <taxon>Pseudomonadota</taxon>
        <taxon>Alphaproteobacteria</taxon>
        <taxon>Hyphomicrobiales</taxon>
        <taxon>Rhizobiaceae</taxon>
        <taxon>Rhizobium/Agrobacterium group</taxon>
        <taxon>Neorhizobium</taxon>
    </lineage>
</organism>
<name>A0ABT0INQ7_9HYPH</name>
<dbReference type="Gene3D" id="1.10.540.10">
    <property type="entry name" value="Acyl-CoA dehydrogenase/oxidase, N-terminal domain"/>
    <property type="match status" value="1"/>
</dbReference>
<dbReference type="SUPFAM" id="SSF47203">
    <property type="entry name" value="Acyl-CoA dehydrogenase C-terminal domain-like"/>
    <property type="match status" value="1"/>
</dbReference>
<keyword evidence="4" id="KW-1185">Reference proteome</keyword>
<dbReference type="Gene3D" id="1.20.140.10">
    <property type="entry name" value="Butyryl-CoA Dehydrogenase, subunit A, domain 3"/>
    <property type="match status" value="1"/>
</dbReference>
<dbReference type="PIRSF" id="PIRSF016578">
    <property type="entry name" value="HsaA"/>
    <property type="match status" value="1"/>
</dbReference>
<sequence length="383" mass="40183">MAEPLAVLCNSSTELADLLAEIRLRRGEFEKLTYVPGDMVAKLQKIGVYRAFVPRALGGDEVSPAEFLRLIEALSTADASTGWVASFGVSSTYLASLPKETFEHIYGSNPDTVFAGAIFPPQTAERTANGFKVTGRWPYCSGSMGASLIGAGIKVDDGEAGGGLPRMAVMPRNKVSIKHTWDSAGLTATGSHDIVADGVEVPEDWTFVRGSPANRSEAIFRYPAMALAAQVLAVVGLGSAREALDWIRGEAAGKPSITGAPSLGARPHIQSELGRAEARLGSARSYFYDTVESAWETVLAGGSLTQEQRVTLRLAATNAATEAASVAQSAFYMGGTSAIARGHVLIRCMLDTASVAQHAFLGIGTWTSAGAGLLGEKTPPGYP</sequence>
<dbReference type="Proteomes" id="UP001202827">
    <property type="component" value="Unassembled WGS sequence"/>
</dbReference>
<evidence type="ECO:0000313" key="4">
    <source>
        <dbReference type="Proteomes" id="UP001202827"/>
    </source>
</evidence>
<dbReference type="InterPro" id="IPR046373">
    <property type="entry name" value="Acyl-CoA_Oxase/DH_mid-dom_sf"/>
</dbReference>
<dbReference type="InterPro" id="IPR009100">
    <property type="entry name" value="AcylCoA_DH/oxidase_NM_dom_sf"/>
</dbReference>
<evidence type="ECO:0000259" key="2">
    <source>
        <dbReference type="Pfam" id="PF08028"/>
    </source>
</evidence>
<dbReference type="Pfam" id="PF08028">
    <property type="entry name" value="Acyl-CoA_dh_2"/>
    <property type="match status" value="1"/>
</dbReference>
<accession>A0ABT0INQ7</accession>
<reference evidence="3 4" key="1">
    <citation type="submission" date="2022-04" db="EMBL/GenBank/DDBJ databases">
        <title>Rhizobium coralii sp. nov., isolated from coral Turbinaria peltata.</title>
        <authorList>
            <person name="Sun H."/>
        </authorList>
    </citation>
    <scope>NUCLEOTIDE SEQUENCE [LARGE SCALE GENOMIC DNA]</scope>
    <source>
        <strain evidence="3 4">NTR19</strain>
    </source>
</reference>
<dbReference type="GO" id="GO:0004497">
    <property type="term" value="F:monooxygenase activity"/>
    <property type="evidence" value="ECO:0007669"/>
    <property type="project" value="UniProtKB-KW"/>
</dbReference>
<dbReference type="InterPro" id="IPR037069">
    <property type="entry name" value="AcylCoA_DH/ox_N_sf"/>
</dbReference>
<proteinExistence type="predicted"/>
<dbReference type="InterPro" id="IPR036250">
    <property type="entry name" value="AcylCo_DH-like_C"/>
</dbReference>
<evidence type="ECO:0000256" key="1">
    <source>
        <dbReference type="ARBA" id="ARBA00023002"/>
    </source>
</evidence>
<dbReference type="RefSeq" id="WP_248682239.1">
    <property type="nucleotide sequence ID" value="NZ_JALPRY010000007.1"/>
</dbReference>
<keyword evidence="1" id="KW-0560">Oxidoreductase</keyword>
<dbReference type="Gene3D" id="2.40.110.10">
    <property type="entry name" value="Butyryl-CoA Dehydrogenase, subunit A, domain 2"/>
    <property type="match status" value="1"/>
</dbReference>
<keyword evidence="3" id="KW-0503">Monooxygenase</keyword>
<comment type="caution">
    <text evidence="3">The sequence shown here is derived from an EMBL/GenBank/DDBJ whole genome shotgun (WGS) entry which is preliminary data.</text>
</comment>
<dbReference type="SUPFAM" id="SSF56645">
    <property type="entry name" value="Acyl-CoA dehydrogenase NM domain-like"/>
    <property type="match status" value="1"/>
</dbReference>
<gene>
    <name evidence="3" type="ORF">M0654_05905</name>
</gene>
<dbReference type="InterPro" id="IPR013107">
    <property type="entry name" value="Acyl-CoA_DH_C"/>
</dbReference>
<feature type="domain" description="Acyl-CoA dehydrogenase C-terminal" evidence="2">
    <location>
        <begin position="231"/>
        <end position="361"/>
    </location>
</feature>
<protein>
    <submittedName>
        <fullName evidence="3">Flavin-dependent monooxygenase</fullName>
    </submittedName>
</protein>
<evidence type="ECO:0000313" key="3">
    <source>
        <dbReference type="EMBL" id="MCK8779516.1"/>
    </source>
</evidence>